<evidence type="ECO:0000256" key="1">
    <source>
        <dbReference type="SAM" id="MobiDB-lite"/>
    </source>
</evidence>
<keyword evidence="3" id="KW-1185">Reference proteome</keyword>
<organism evidence="2 3">
    <name type="scientific">Streptomyces cupreus</name>
    <dbReference type="NCBI Taxonomy" id="2759956"/>
    <lineage>
        <taxon>Bacteria</taxon>
        <taxon>Bacillati</taxon>
        <taxon>Actinomycetota</taxon>
        <taxon>Actinomycetes</taxon>
        <taxon>Kitasatosporales</taxon>
        <taxon>Streptomycetaceae</taxon>
        <taxon>Streptomyces</taxon>
    </lineage>
</organism>
<comment type="caution">
    <text evidence="2">The sequence shown here is derived from an EMBL/GenBank/DDBJ whole genome shotgun (WGS) entry which is preliminary data.</text>
</comment>
<evidence type="ECO:0000313" key="3">
    <source>
        <dbReference type="Proteomes" id="UP000584670"/>
    </source>
</evidence>
<gene>
    <name evidence="2" type="ORF">H4N64_16345</name>
</gene>
<evidence type="ECO:0000313" key="2">
    <source>
        <dbReference type="EMBL" id="MBC2903150.1"/>
    </source>
</evidence>
<dbReference type="EMBL" id="JACMSF010000015">
    <property type="protein sequence ID" value="MBC2903150.1"/>
    <property type="molecule type" value="Genomic_DNA"/>
</dbReference>
<reference evidence="2 3" key="1">
    <citation type="submission" date="2020-08" db="EMBL/GenBank/DDBJ databases">
        <title>Streptomyces sp. PSKA01 genome sequencing and assembly.</title>
        <authorList>
            <person name="Mandal S."/>
            <person name="Maiti P.K."/>
            <person name="Das P."/>
        </authorList>
    </citation>
    <scope>NUCLEOTIDE SEQUENCE [LARGE SCALE GENOMIC DNA]</scope>
    <source>
        <strain evidence="2 3">PSKA01</strain>
    </source>
</reference>
<dbReference type="RefSeq" id="WP_186283038.1">
    <property type="nucleotide sequence ID" value="NZ_JACMSF010000015.1"/>
</dbReference>
<accession>A0A7X1J2T3</accession>
<dbReference type="AlphaFoldDB" id="A0A7X1J2T3"/>
<dbReference type="Proteomes" id="UP000584670">
    <property type="component" value="Unassembled WGS sequence"/>
</dbReference>
<name>A0A7X1J2T3_9ACTN</name>
<protein>
    <submittedName>
        <fullName evidence="2">Uncharacterized protein</fullName>
    </submittedName>
</protein>
<feature type="region of interest" description="Disordered" evidence="1">
    <location>
        <begin position="1"/>
        <end position="24"/>
    </location>
</feature>
<sequence length="92" mass="9753">MSKHGVRPGALRISGTGLPGGTQVELDGEDIAPLVEGLSLRIGVKALPTVTLDVIVHELDTELPNPRVVVPEKTRDLLVRLGWTPPAEEATS</sequence>
<proteinExistence type="predicted"/>